<proteinExistence type="predicted"/>
<evidence type="ECO:0000313" key="3">
    <source>
        <dbReference type="Proteomes" id="UP001390339"/>
    </source>
</evidence>
<dbReference type="EMBL" id="JAPCWZ010000005">
    <property type="protein sequence ID" value="KAK8863163.1"/>
    <property type="molecule type" value="Genomic_DNA"/>
</dbReference>
<sequence length="115" mass="12685">MEPNSDAVLSMMLSNEIEFHNTTKYLLSQSNVCCAAWKVASEITSSDLLDTQVRLAESEEKLRLAQAELQQLKAKIGHLPTTNSFTTVARSNLELHEMRDGHGDCMEAADMAGSK</sequence>
<reference evidence="2 3" key="1">
    <citation type="journal article" date="2024" name="IMA Fungus">
        <title>Apiospora arundinis, a panoply of carbohydrate-active enzymes and secondary metabolites.</title>
        <authorList>
            <person name="Sorensen T."/>
            <person name="Petersen C."/>
            <person name="Muurmann A.T."/>
            <person name="Christiansen J.V."/>
            <person name="Brundto M.L."/>
            <person name="Overgaard C.K."/>
            <person name="Boysen A.T."/>
            <person name="Wollenberg R.D."/>
            <person name="Larsen T.O."/>
            <person name="Sorensen J.L."/>
            <person name="Nielsen K.L."/>
            <person name="Sondergaard T.E."/>
        </authorList>
    </citation>
    <scope>NUCLEOTIDE SEQUENCE [LARGE SCALE GENOMIC DNA]</scope>
    <source>
        <strain evidence="2 3">AAU 773</strain>
    </source>
</reference>
<keyword evidence="3" id="KW-1185">Reference proteome</keyword>
<keyword evidence="1" id="KW-0175">Coiled coil</keyword>
<gene>
    <name evidence="2" type="ORF">PGQ11_009398</name>
</gene>
<evidence type="ECO:0000313" key="2">
    <source>
        <dbReference type="EMBL" id="KAK8863163.1"/>
    </source>
</evidence>
<feature type="coiled-coil region" evidence="1">
    <location>
        <begin position="48"/>
        <end position="75"/>
    </location>
</feature>
<name>A0ABR2IHV9_9PEZI</name>
<accession>A0ABR2IHV9</accession>
<evidence type="ECO:0000256" key="1">
    <source>
        <dbReference type="SAM" id="Coils"/>
    </source>
</evidence>
<protein>
    <submittedName>
        <fullName evidence="2">Uncharacterized protein</fullName>
    </submittedName>
</protein>
<dbReference type="Proteomes" id="UP001390339">
    <property type="component" value="Unassembled WGS sequence"/>
</dbReference>
<organism evidence="2 3">
    <name type="scientific">Apiospora arundinis</name>
    <dbReference type="NCBI Taxonomy" id="335852"/>
    <lineage>
        <taxon>Eukaryota</taxon>
        <taxon>Fungi</taxon>
        <taxon>Dikarya</taxon>
        <taxon>Ascomycota</taxon>
        <taxon>Pezizomycotina</taxon>
        <taxon>Sordariomycetes</taxon>
        <taxon>Xylariomycetidae</taxon>
        <taxon>Amphisphaeriales</taxon>
        <taxon>Apiosporaceae</taxon>
        <taxon>Apiospora</taxon>
    </lineage>
</organism>
<comment type="caution">
    <text evidence="2">The sequence shown here is derived from an EMBL/GenBank/DDBJ whole genome shotgun (WGS) entry which is preliminary data.</text>
</comment>